<dbReference type="InterPro" id="IPR002717">
    <property type="entry name" value="HAT_MYST-type"/>
</dbReference>
<evidence type="ECO:0000256" key="12">
    <source>
        <dbReference type="SAM" id="MobiDB-lite"/>
    </source>
</evidence>
<evidence type="ECO:0000256" key="1">
    <source>
        <dbReference type="ARBA" id="ARBA00004123"/>
    </source>
</evidence>
<dbReference type="GO" id="GO:0003682">
    <property type="term" value="F:chromatin binding"/>
    <property type="evidence" value="ECO:0007669"/>
    <property type="project" value="TreeGrafter"/>
</dbReference>
<evidence type="ECO:0000256" key="11">
    <source>
        <dbReference type="PIRSR" id="PIRSR602717-51"/>
    </source>
</evidence>
<keyword evidence="9" id="KW-0007">Acetylation</keyword>
<dbReference type="EMBL" id="CAJOBF010003377">
    <property type="protein sequence ID" value="CAF4088130.1"/>
    <property type="molecule type" value="Genomic_DNA"/>
</dbReference>
<dbReference type="InterPro" id="IPR050603">
    <property type="entry name" value="MYST_HAT"/>
</dbReference>
<evidence type="ECO:0000313" key="15">
    <source>
        <dbReference type="EMBL" id="CAF4088130.1"/>
    </source>
</evidence>
<dbReference type="SUPFAM" id="SSF55729">
    <property type="entry name" value="Acyl-CoA N-acyltransferases (Nat)"/>
    <property type="match status" value="1"/>
</dbReference>
<feature type="region of interest" description="Disordered" evidence="12">
    <location>
        <begin position="423"/>
        <end position="443"/>
    </location>
</feature>
<feature type="compositionally biased region" description="Basic and acidic residues" evidence="12">
    <location>
        <begin position="429"/>
        <end position="441"/>
    </location>
</feature>
<keyword evidence="6" id="KW-0863">Zinc-finger</keyword>
<dbReference type="InterPro" id="IPR040706">
    <property type="entry name" value="Zf-MYST"/>
</dbReference>
<comment type="similarity">
    <text evidence="2">Belongs to the MYST (SAS/MOZ) family.</text>
</comment>
<dbReference type="Proteomes" id="UP000663842">
    <property type="component" value="Unassembled WGS sequence"/>
</dbReference>
<dbReference type="GO" id="GO:0006357">
    <property type="term" value="P:regulation of transcription by RNA polymerase II"/>
    <property type="evidence" value="ECO:0007669"/>
    <property type="project" value="TreeGrafter"/>
</dbReference>
<evidence type="ECO:0000313" key="16">
    <source>
        <dbReference type="Proteomes" id="UP000663842"/>
    </source>
</evidence>
<dbReference type="GO" id="GO:0008270">
    <property type="term" value="F:zinc ion binding"/>
    <property type="evidence" value="ECO:0007669"/>
    <property type="project" value="UniProtKB-KW"/>
</dbReference>
<evidence type="ECO:0000256" key="3">
    <source>
        <dbReference type="ARBA" id="ARBA00013184"/>
    </source>
</evidence>
<feature type="non-terminal residue" evidence="15">
    <location>
        <position position="1"/>
    </location>
</feature>
<evidence type="ECO:0000256" key="6">
    <source>
        <dbReference type="ARBA" id="ARBA00022771"/>
    </source>
</evidence>
<evidence type="ECO:0000259" key="14">
    <source>
        <dbReference type="PROSITE" id="PS51726"/>
    </source>
</evidence>
<comment type="caution">
    <text evidence="15">The sequence shown here is derived from an EMBL/GenBank/DDBJ whole genome shotgun (WGS) entry which is preliminary data.</text>
</comment>
<dbReference type="Gene3D" id="3.30.60.60">
    <property type="entry name" value="N-acetyl transferase-like"/>
    <property type="match status" value="1"/>
</dbReference>
<reference evidence="15" key="1">
    <citation type="submission" date="2021-02" db="EMBL/GenBank/DDBJ databases">
        <authorList>
            <person name="Nowell W R."/>
        </authorList>
    </citation>
    <scope>NUCLEOTIDE SEQUENCE</scope>
</reference>
<dbReference type="PROSITE" id="PS51726">
    <property type="entry name" value="MYST_HAT"/>
    <property type="match status" value="1"/>
</dbReference>
<dbReference type="InterPro" id="IPR016181">
    <property type="entry name" value="Acyl_CoA_acyltransferase"/>
</dbReference>
<evidence type="ECO:0000259" key="13">
    <source>
        <dbReference type="PROSITE" id="PS50804"/>
    </source>
</evidence>
<keyword evidence="5" id="KW-0479">Metal-binding</keyword>
<feature type="region of interest" description="Disordered" evidence="12">
    <location>
        <begin position="359"/>
        <end position="390"/>
    </location>
</feature>
<keyword evidence="7" id="KW-0862">Zinc</keyword>
<evidence type="ECO:0000256" key="5">
    <source>
        <dbReference type="ARBA" id="ARBA00022723"/>
    </source>
</evidence>
<dbReference type="GO" id="GO:0003712">
    <property type="term" value="F:transcription coregulator activity"/>
    <property type="evidence" value="ECO:0007669"/>
    <property type="project" value="TreeGrafter"/>
</dbReference>
<keyword evidence="4" id="KW-0808">Transferase</keyword>
<evidence type="ECO:0000256" key="8">
    <source>
        <dbReference type="ARBA" id="ARBA00022853"/>
    </source>
</evidence>
<keyword evidence="10" id="KW-0539">Nucleus</keyword>
<dbReference type="Gene3D" id="3.40.630.30">
    <property type="match status" value="1"/>
</dbReference>
<dbReference type="FunFam" id="3.40.630.30:FF:000001">
    <property type="entry name" value="Histone acetyltransferase"/>
    <property type="match status" value="1"/>
</dbReference>
<name>A0A819U0L4_9BILA</name>
<organism evidence="15 16">
    <name type="scientific">Rotaria magnacalcarata</name>
    <dbReference type="NCBI Taxonomy" id="392030"/>
    <lineage>
        <taxon>Eukaryota</taxon>
        <taxon>Metazoa</taxon>
        <taxon>Spiralia</taxon>
        <taxon>Gnathifera</taxon>
        <taxon>Rotifera</taxon>
        <taxon>Eurotatoria</taxon>
        <taxon>Bdelloidea</taxon>
        <taxon>Philodinida</taxon>
        <taxon>Philodinidae</taxon>
        <taxon>Rotaria</taxon>
    </lineage>
</organism>
<dbReference type="GO" id="GO:0010484">
    <property type="term" value="F:histone H3 acetyltransferase activity"/>
    <property type="evidence" value="ECO:0007669"/>
    <property type="project" value="TreeGrafter"/>
</dbReference>
<dbReference type="InterPro" id="IPR003309">
    <property type="entry name" value="SCAN_dom"/>
</dbReference>
<accession>A0A819U0L4</accession>
<evidence type="ECO:0000256" key="4">
    <source>
        <dbReference type="ARBA" id="ARBA00022679"/>
    </source>
</evidence>
<gene>
    <name evidence="15" type="ORF">UXM345_LOCUS21498</name>
</gene>
<dbReference type="PANTHER" id="PTHR10615:SF217">
    <property type="entry name" value="HISTONE ACETYLTRANSFERASE"/>
    <property type="match status" value="1"/>
</dbReference>
<dbReference type="PANTHER" id="PTHR10615">
    <property type="entry name" value="HISTONE ACETYLTRANSFERASE"/>
    <property type="match status" value="1"/>
</dbReference>
<dbReference type="Gene3D" id="1.10.10.10">
    <property type="entry name" value="Winged helix-like DNA-binding domain superfamily/Winged helix DNA-binding domain"/>
    <property type="match status" value="1"/>
</dbReference>
<keyword evidence="8" id="KW-0156">Chromatin regulator</keyword>
<evidence type="ECO:0000256" key="9">
    <source>
        <dbReference type="ARBA" id="ARBA00022990"/>
    </source>
</evidence>
<evidence type="ECO:0000256" key="10">
    <source>
        <dbReference type="ARBA" id="ARBA00023242"/>
    </source>
</evidence>
<evidence type="ECO:0000256" key="7">
    <source>
        <dbReference type="ARBA" id="ARBA00022833"/>
    </source>
</evidence>
<comment type="subcellular location">
    <subcellularLocation>
        <location evidence="1">Nucleus</location>
    </subcellularLocation>
</comment>
<proteinExistence type="inferred from homology"/>
<dbReference type="Pfam" id="PF17772">
    <property type="entry name" value="zf-MYST"/>
    <property type="match status" value="1"/>
</dbReference>
<protein>
    <recommendedName>
        <fullName evidence="3">histone acetyltransferase</fullName>
        <ecNumber evidence="3">2.3.1.48</ecNumber>
    </recommendedName>
</protein>
<dbReference type="GO" id="GO:0070776">
    <property type="term" value="C:MOZ/MORF histone acetyltransferase complex"/>
    <property type="evidence" value="ECO:0007669"/>
    <property type="project" value="TreeGrafter"/>
</dbReference>
<feature type="domain" description="SCAN box" evidence="13">
    <location>
        <begin position="394"/>
        <end position="436"/>
    </location>
</feature>
<feature type="active site" description="Proton donor/acceptor" evidence="11">
    <location>
        <position position="161"/>
    </location>
</feature>
<dbReference type="GO" id="GO:0005634">
    <property type="term" value="C:nucleus"/>
    <property type="evidence" value="ECO:0007669"/>
    <property type="project" value="UniProtKB-SubCell"/>
</dbReference>
<feature type="domain" description="MYST-type HAT" evidence="14">
    <location>
        <begin position="1"/>
        <end position="264"/>
    </location>
</feature>
<evidence type="ECO:0000256" key="2">
    <source>
        <dbReference type="ARBA" id="ARBA00010107"/>
    </source>
</evidence>
<dbReference type="InterPro" id="IPR036388">
    <property type="entry name" value="WH-like_DNA-bd_sf"/>
</dbReference>
<feature type="compositionally biased region" description="Basic and acidic residues" evidence="12">
    <location>
        <begin position="359"/>
        <end position="373"/>
    </location>
</feature>
<dbReference type="PROSITE" id="PS50804">
    <property type="entry name" value="SCAN_BOX"/>
    <property type="match status" value="1"/>
</dbReference>
<dbReference type="CDD" id="cd04301">
    <property type="entry name" value="NAT_SF"/>
    <property type="match status" value="1"/>
</dbReference>
<dbReference type="EC" id="2.3.1.48" evidence="3"/>
<dbReference type="AlphaFoldDB" id="A0A819U0L4"/>
<dbReference type="Pfam" id="PF01853">
    <property type="entry name" value="MOZ_SAS"/>
    <property type="match status" value="1"/>
</dbReference>
<sequence length="473" mass="55051">KTWYSSSYPQEYARVPRLYICEFCLKYMKCEQVYERHCKKCTAFHPPANEIYHQDDLSVFEVDGNINRIYCQNLCLLAKLFLDHKTLYYDVEPFLFYVLTRNDSKGCHFIGYFSKEKHCPQRYNLSCITVLPNCQRRGYGRFLIELSYLLSQKEGQVGTPERPLSTLGAQTYQAYWKIKIVELLLNYFNENKQKCLLKTIMNEIGMAIDDIIESLQNLGVLTMKSNGKPVINANVVQLEAMLKNEKIKHAHWVAVDSEYLRFTPVLTPLLLTNEEKAVEKEVKEIQIVFKQMGRDAVEAALLQAESNDGSNPNETVRYIRRRKNGQKRRSILVKRRTPINKPLKNESIITHDDSCIADKTIDDNDEHSQEYKPRRPLSIRNESTEEETSAPVVLSPEILFKPPILKQLKLDQFLKVIPPEVDPLANEEPETKNENSEEIHLQSRRTRGPCEELDFKIIGKIDLIENLDCYLNY</sequence>